<dbReference type="GO" id="GO:0016020">
    <property type="term" value="C:membrane"/>
    <property type="evidence" value="ECO:0007669"/>
    <property type="project" value="UniProtKB-SubCell"/>
</dbReference>
<dbReference type="AlphaFoldDB" id="A0AAV5MEF6"/>
<dbReference type="InterPro" id="IPR045069">
    <property type="entry name" value="MATE_euk"/>
</dbReference>
<feature type="transmembrane region" description="Helical" evidence="7">
    <location>
        <begin position="275"/>
        <end position="300"/>
    </location>
</feature>
<feature type="transmembrane region" description="Helical" evidence="7">
    <location>
        <begin position="139"/>
        <end position="160"/>
    </location>
</feature>
<feature type="transmembrane region" description="Helical" evidence="7">
    <location>
        <begin position="394"/>
        <end position="418"/>
    </location>
</feature>
<dbReference type="PANTHER" id="PTHR11206">
    <property type="entry name" value="MULTIDRUG RESISTANCE PROTEIN"/>
    <property type="match status" value="1"/>
</dbReference>
<accession>A0AAV5MEF6</accession>
<evidence type="ECO:0000256" key="4">
    <source>
        <dbReference type="ARBA" id="ARBA00022692"/>
    </source>
</evidence>
<dbReference type="EMBL" id="BPVZ01000224">
    <property type="protein sequence ID" value="GKV47238.1"/>
    <property type="molecule type" value="Genomic_DNA"/>
</dbReference>
<dbReference type="CDD" id="cd13132">
    <property type="entry name" value="MATE_eukaryotic"/>
    <property type="match status" value="1"/>
</dbReference>
<keyword evidence="3" id="KW-0813">Transport</keyword>
<dbReference type="GO" id="GO:0042910">
    <property type="term" value="F:xenobiotic transmembrane transporter activity"/>
    <property type="evidence" value="ECO:0007669"/>
    <property type="project" value="InterPro"/>
</dbReference>
<evidence type="ECO:0000313" key="9">
    <source>
        <dbReference type="Proteomes" id="UP001054252"/>
    </source>
</evidence>
<keyword evidence="4 7" id="KW-0812">Transmembrane</keyword>
<feature type="transmembrane region" description="Helical" evidence="7">
    <location>
        <begin position="204"/>
        <end position="226"/>
    </location>
</feature>
<gene>
    <name evidence="8" type="ORF">SLEP1_g54156</name>
</gene>
<reference evidence="8 9" key="1">
    <citation type="journal article" date="2021" name="Commun. Biol.">
        <title>The genome of Shorea leprosula (Dipterocarpaceae) highlights the ecological relevance of drought in aseasonal tropical rainforests.</title>
        <authorList>
            <person name="Ng K.K.S."/>
            <person name="Kobayashi M.J."/>
            <person name="Fawcett J.A."/>
            <person name="Hatakeyama M."/>
            <person name="Paape T."/>
            <person name="Ng C.H."/>
            <person name="Ang C.C."/>
            <person name="Tnah L.H."/>
            <person name="Lee C.T."/>
            <person name="Nishiyama T."/>
            <person name="Sese J."/>
            <person name="O'Brien M.J."/>
            <person name="Copetti D."/>
            <person name="Mohd Noor M.I."/>
            <person name="Ong R.C."/>
            <person name="Putra M."/>
            <person name="Sireger I.Z."/>
            <person name="Indrioko S."/>
            <person name="Kosugi Y."/>
            <person name="Izuno A."/>
            <person name="Isagi Y."/>
            <person name="Lee S.L."/>
            <person name="Shimizu K.K."/>
        </authorList>
    </citation>
    <scope>NUCLEOTIDE SEQUENCE [LARGE SCALE GENOMIC DNA]</scope>
    <source>
        <strain evidence="8">214</strain>
    </source>
</reference>
<dbReference type="Proteomes" id="UP001054252">
    <property type="component" value="Unassembled WGS sequence"/>
</dbReference>
<evidence type="ECO:0000256" key="2">
    <source>
        <dbReference type="ARBA" id="ARBA00010199"/>
    </source>
</evidence>
<proteinExistence type="inferred from homology"/>
<feature type="transmembrane region" description="Helical" evidence="7">
    <location>
        <begin position="321"/>
        <end position="345"/>
    </location>
</feature>
<comment type="caution">
    <text evidence="8">The sequence shown here is derived from an EMBL/GenBank/DDBJ whole genome shotgun (WGS) entry which is preliminary data.</text>
</comment>
<keyword evidence="5 7" id="KW-1133">Transmembrane helix</keyword>
<dbReference type="Pfam" id="PF01554">
    <property type="entry name" value="MatE"/>
    <property type="match status" value="2"/>
</dbReference>
<feature type="transmembrane region" description="Helical" evidence="7">
    <location>
        <begin position="61"/>
        <end position="85"/>
    </location>
</feature>
<keyword evidence="6 7" id="KW-0472">Membrane</keyword>
<feature type="transmembrane region" description="Helical" evidence="7">
    <location>
        <begin position="365"/>
        <end position="387"/>
    </location>
</feature>
<evidence type="ECO:0000256" key="7">
    <source>
        <dbReference type="RuleBase" id="RU004914"/>
    </source>
</evidence>
<protein>
    <recommendedName>
        <fullName evidence="7">Protein DETOXIFICATION</fullName>
    </recommendedName>
    <alternativeName>
        <fullName evidence="7">Multidrug and toxic compound extrusion protein</fullName>
    </alternativeName>
</protein>
<sequence>MDERLLPERKESLRVRLWEESKKIWRVAFPAILVRVSGFGMFVVTQAFIGQISEVELAAYALIQIITVRFANGILLGMSSATETLCGQAFGAKQYHMLGIYLQKSWIINLCTATILLPVFIFAAPIFKLIGEEEEIANSAGYISLWFIPVLYSFSFSFTIQMYLQSQLRNRIVGWLYAASFVLHVFMSWLFVLKFNWGIPGAMSSMIIANWSVIIGQFVYIFGGWCPNTWRGFTVACFSDLLPAVKLSISSGVMLCLELWYNAILVLLAGYMKNAAVAISAFSICLNIIAWEFMLCLGFFTASSVRVSNELGRGNANAAKFAIKVIVWTSIIIGVFFWALCLIFGEQIGYLFTSEKEVAEAVSQLSVLLSFSVLLNSIQPVLSGVAVGAGRQAIVAYINIGSYYVIGVPLGAVLGYVAKLEVKGIWIGMIVGVAVQSAILGFITFRTDWEEQVNKASERMNKWFLKPSGDSEGNPDQERINE</sequence>
<dbReference type="NCBIfam" id="TIGR00797">
    <property type="entry name" value="matE"/>
    <property type="match status" value="1"/>
</dbReference>
<dbReference type="GO" id="GO:1990961">
    <property type="term" value="P:xenobiotic detoxification by transmembrane export across the plasma membrane"/>
    <property type="evidence" value="ECO:0007669"/>
    <property type="project" value="InterPro"/>
</dbReference>
<feature type="transmembrane region" description="Helical" evidence="7">
    <location>
        <begin position="106"/>
        <end position="127"/>
    </location>
</feature>
<name>A0AAV5MEF6_9ROSI</name>
<evidence type="ECO:0000313" key="8">
    <source>
        <dbReference type="EMBL" id="GKV47238.1"/>
    </source>
</evidence>
<organism evidence="8 9">
    <name type="scientific">Rubroshorea leprosula</name>
    <dbReference type="NCBI Taxonomy" id="152421"/>
    <lineage>
        <taxon>Eukaryota</taxon>
        <taxon>Viridiplantae</taxon>
        <taxon>Streptophyta</taxon>
        <taxon>Embryophyta</taxon>
        <taxon>Tracheophyta</taxon>
        <taxon>Spermatophyta</taxon>
        <taxon>Magnoliopsida</taxon>
        <taxon>eudicotyledons</taxon>
        <taxon>Gunneridae</taxon>
        <taxon>Pentapetalae</taxon>
        <taxon>rosids</taxon>
        <taxon>malvids</taxon>
        <taxon>Malvales</taxon>
        <taxon>Dipterocarpaceae</taxon>
        <taxon>Rubroshorea</taxon>
    </lineage>
</organism>
<feature type="transmembrane region" description="Helical" evidence="7">
    <location>
        <begin position="24"/>
        <end position="49"/>
    </location>
</feature>
<feature type="transmembrane region" description="Helical" evidence="7">
    <location>
        <begin position="172"/>
        <end position="192"/>
    </location>
</feature>
<evidence type="ECO:0000256" key="1">
    <source>
        <dbReference type="ARBA" id="ARBA00004141"/>
    </source>
</evidence>
<feature type="transmembrane region" description="Helical" evidence="7">
    <location>
        <begin position="247"/>
        <end position="269"/>
    </location>
</feature>
<feature type="transmembrane region" description="Helical" evidence="7">
    <location>
        <begin position="424"/>
        <end position="445"/>
    </location>
</feature>
<dbReference type="GO" id="GO:0015297">
    <property type="term" value="F:antiporter activity"/>
    <property type="evidence" value="ECO:0007669"/>
    <property type="project" value="InterPro"/>
</dbReference>
<evidence type="ECO:0000256" key="5">
    <source>
        <dbReference type="ARBA" id="ARBA00022989"/>
    </source>
</evidence>
<evidence type="ECO:0000256" key="6">
    <source>
        <dbReference type="ARBA" id="ARBA00023136"/>
    </source>
</evidence>
<evidence type="ECO:0000256" key="3">
    <source>
        <dbReference type="ARBA" id="ARBA00022448"/>
    </source>
</evidence>
<keyword evidence="9" id="KW-1185">Reference proteome</keyword>
<comment type="similarity">
    <text evidence="2 7">Belongs to the multi antimicrobial extrusion (MATE) (TC 2.A.66.1) family.</text>
</comment>
<dbReference type="InterPro" id="IPR002528">
    <property type="entry name" value="MATE_fam"/>
</dbReference>
<comment type="subcellular location">
    <subcellularLocation>
        <location evidence="1">Membrane</location>
        <topology evidence="1">Multi-pass membrane protein</topology>
    </subcellularLocation>
</comment>